<feature type="region of interest" description="Disordered" evidence="8">
    <location>
        <begin position="1601"/>
        <end position="1632"/>
    </location>
</feature>
<dbReference type="EMBL" id="AY494840">
    <property type="protein sequence ID" value="AAR87482.1"/>
    <property type="molecule type" value="mRNA"/>
</dbReference>
<dbReference type="Gene3D" id="2.60.120.260">
    <property type="entry name" value="Galactose-binding domain-like"/>
    <property type="match status" value="1"/>
</dbReference>
<dbReference type="Pfam" id="PF07648">
    <property type="entry name" value="Kazal_2"/>
    <property type="match status" value="1"/>
</dbReference>
<evidence type="ECO:0000259" key="10">
    <source>
        <dbReference type="PROSITE" id="PS50923"/>
    </source>
</evidence>
<feature type="signal peptide" evidence="9">
    <location>
        <begin position="1"/>
        <end position="25"/>
    </location>
</feature>
<protein>
    <submittedName>
        <fullName evidence="12">Complement related-long</fullName>
    </submittedName>
</protein>
<feature type="domain" description="Kazal-like" evidence="11">
    <location>
        <begin position="1526"/>
        <end position="1577"/>
    </location>
</feature>
<evidence type="ECO:0000259" key="11">
    <source>
        <dbReference type="PROSITE" id="PS51465"/>
    </source>
</evidence>
<dbReference type="PROSITE" id="PS51465">
    <property type="entry name" value="KAZAL_2"/>
    <property type="match status" value="1"/>
</dbReference>
<accession>Q6RSH4</accession>
<feature type="disulfide bond" evidence="7">
    <location>
        <begin position="147"/>
        <end position="190"/>
    </location>
</feature>
<evidence type="ECO:0000256" key="4">
    <source>
        <dbReference type="ARBA" id="ARBA00022837"/>
    </source>
</evidence>
<feature type="disulfide bond" evidence="7">
    <location>
        <begin position="239"/>
        <end position="266"/>
    </location>
</feature>
<comment type="caution">
    <text evidence="7">Lacks conserved residue(s) required for the propagation of feature annotation.</text>
</comment>
<name>Q6RSH4_STRPU</name>
<dbReference type="Pfam" id="PF00084">
    <property type="entry name" value="Sushi"/>
    <property type="match status" value="12"/>
</dbReference>
<feature type="domain" description="Sushi" evidence="10">
    <location>
        <begin position="1076"/>
        <end position="1133"/>
    </location>
</feature>
<feature type="domain" description="Sushi" evidence="10">
    <location>
        <begin position="1373"/>
        <end position="1437"/>
    </location>
</feature>
<dbReference type="RefSeq" id="NP_001001478.1">
    <property type="nucleotide sequence ID" value="NM_001001478.1"/>
</dbReference>
<dbReference type="SMART" id="SM00032">
    <property type="entry name" value="CCP"/>
    <property type="match status" value="17"/>
</dbReference>
<feature type="domain" description="Sushi" evidence="10">
    <location>
        <begin position="27"/>
        <end position="91"/>
    </location>
</feature>
<feature type="domain" description="Sushi" evidence="10">
    <location>
        <begin position="145"/>
        <end position="206"/>
    </location>
</feature>
<feature type="domain" description="Sushi" evidence="10">
    <location>
        <begin position="649"/>
        <end position="712"/>
    </location>
</feature>
<evidence type="ECO:0000256" key="7">
    <source>
        <dbReference type="PROSITE-ProRule" id="PRU00302"/>
    </source>
</evidence>
<dbReference type="Gene3D" id="3.30.60.30">
    <property type="match status" value="1"/>
</dbReference>
<feature type="domain" description="Sushi" evidence="10">
    <location>
        <begin position="329"/>
        <end position="386"/>
    </location>
</feature>
<feature type="disulfide bond" evidence="7">
    <location>
        <begin position="1467"/>
        <end position="1494"/>
    </location>
</feature>
<feature type="disulfide bond" evidence="7">
    <location>
        <begin position="1176"/>
        <end position="1203"/>
    </location>
</feature>
<keyword evidence="3" id="KW-0677">Repeat</keyword>
<keyword evidence="5 7" id="KW-1015">Disulfide bond</keyword>
<feature type="domain" description="Sushi" evidence="10">
    <location>
        <begin position="1011"/>
        <end position="1071"/>
    </location>
</feature>
<feature type="region of interest" description="Disordered" evidence="8">
    <location>
        <begin position="1764"/>
        <end position="1827"/>
    </location>
</feature>
<reference evidence="12" key="1">
    <citation type="journal article" date="2004" name="Immunogenetics">
        <title>Two cDNAs from the purple sea urchin, Strongylocentrotus purpuratus, encoding mosaic proteins with domains found in factor H, factor I, and complement components C6 and C7.</title>
        <authorList>
            <person name="Multerer K.A."/>
            <person name="Smith L.C."/>
        </authorList>
    </citation>
    <scope>NUCLEOTIDE SEQUENCE</scope>
</reference>
<dbReference type="SUPFAM" id="SSF100895">
    <property type="entry name" value="Kazal-type serine protease inhibitors"/>
    <property type="match status" value="1"/>
</dbReference>
<dbReference type="PROSITE" id="PS51257">
    <property type="entry name" value="PROKAR_LIPOPROTEIN"/>
    <property type="match status" value="1"/>
</dbReference>
<dbReference type="InterPro" id="IPR000436">
    <property type="entry name" value="Sushi_SCR_CCP_dom"/>
</dbReference>
<evidence type="ECO:0000256" key="9">
    <source>
        <dbReference type="SAM" id="SignalP"/>
    </source>
</evidence>
<sequence length="1827" mass="203649">MEGKSYHYLVLFTGLFLCLLHSGGASSSCDNINPIDFAEITYDEPEGLASHPDGTVANIGCGVFYQIVPTDFERTTCTNGSWTEPLPRCRHIPRYCQRHVALVESYGRDCQTPCRQRPNGGCPPNKRCHCDGVCGWSCISIYEDNFCPEVAHQAGLLVTYDTPERRFNGYANFSCGEGYIYHSGSSRLRCMSNRQWGGGNDFVCIPNVVCRDPPSAEHASLQPSGKQYFLPGDTRSYTCNLGYIIRGSRDITCGDDYGWSEPDFTCRPRPCTYPGRISNADLTTQLFQFKERAIYVCREGYENPPYTLPYRTCQANGQWTQILPICEPIQCPAILDITNGNVDSRGNDFDSQIYFTCNDGYRLDGTARRVCQGDKTWSGQEAVCTEIICEDPGVPVNGYMENEKQVYHLDDVVYYHCNRGKTIDGSILNSCTESGEWRYPVPVCGGPCIVPPYPRDGWWQNGNEYPPETSVPHNTRLQLTCRSWRFNKRRSSVKCNDGVWSDSDDVHRLCRGTPCGVRWSIDVALNITYDPPISDEDRFNHRIQHDTRVHYDCAWGYRLQGVTESRCEQGRYNNNIPRCELVPCSAPEDVSHGRLTYTNPDGVPHENPLHGDTRLLQCGFGYRSRSFNSSRCDNGVWVEGSHDIRCYPKPCDPIPDTMGHVNYTRTAKANGKYIHGTEVTVNCNSGYLPAYGNGTAVCNASQWLTVIPTCTQSRNIILDSHTNVSQTPPKRNQALIGNAWLARDGNTDSAPQYCSRTKVTNNPWWKAVMKDIYNFTDVKIYNRLDREERRYDLEGAEIRVGLNDNYTTNLLCGEPVTRRQIESSTRANHGIPIRCVGEGVTGIRGNVISVHIPTITNKKRELSLCEVEVYQQGLSISVNGSENGTRVGCVVPRVENADVSSTNVATQQVLLEGEDVRISCHARHVLRGSDTNHIDLTCLGNSSWDQDKPVCEPETCTVDRLFNGGFPNGKILYNHGENITFTCNPGYEKEHDRYWCDRRIAVPRSPRCIQASCNAPDLPDHMVTAQSQPDFPHGTLLDVSCEDGFELSTNQEQLRCYRGGWNTPLTATCQQSVMWTSCEGPPIAPLKYYQGSQGYVHGTRVRYSCREGWEIEGIAERECINRQWTGSTPACRVAAPPRCMLPDRSSGHRYSIRGFTGNIFDEGLPIGERVSISVSCNQGYTAQPSVQTECLERGVWSVAVPICVRMERLCTKPGYISHVVQYVNGLETNRLDSYPHDELPEGTFLVSRCSLPGQYVLHGSANRTCSESSWTGVQPSCVEADTRISFQDNQPLDVRSDGTIVIHPRSRLLILCHVPSYSVARFESENGPDAVYWGLSTMVMSLNPPHTSQSGHFTCRSNDRSLSHSVYVQFAEIFCDRPTTPTNGAFQDHDYYGWKNGQYYMGKVITFACNDGYILDGERRITCVLGKWSHPAPRCQRHRATCEELHPPTHGTKIGGNRIGDSVLIGCNQGYQLQGEPFLDCQESGNWSHPLPACIEIIEPERPCYSVSCGVWQKCETDSSGVGVCRCISPNSCPVTNETEVCGTDGRNYTNFCRLKALACIQNTGVEVASRTWFCINGVPERALLTPTPFIEIEEPSQLSSFESTYEESPPSIPEPTLPATEGPVLEPDTPSSRSYSFCHPDECPSSSAAELSQGARAIVIAYADNWDADLGILGIQIYEVMAGGLPSWTEGSNQDVLIDVGAASERGCLCPSFQATDPVIIRFSQNLRQDGKGQLLHTDIVLPYSTDIYQEIRLLLEEPVRVQTQAPQAPHPQDESSDSFSSLNSRNGPEGQNSWFQSDSDIITTTARTNTEIVDSPRSSESSFDT</sequence>
<feature type="disulfide bond" evidence="7">
    <location>
        <begin position="1013"/>
        <end position="1056"/>
    </location>
</feature>
<feature type="domain" description="Sushi" evidence="10">
    <location>
        <begin position="887"/>
        <end position="953"/>
    </location>
</feature>
<feature type="chain" id="PRO_5004279473" evidence="9">
    <location>
        <begin position="26"/>
        <end position="1827"/>
    </location>
</feature>
<organism evidence="12">
    <name type="scientific">Strongylocentrotus purpuratus</name>
    <name type="common">Purple sea urchin</name>
    <dbReference type="NCBI Taxonomy" id="7668"/>
    <lineage>
        <taxon>Eukaryota</taxon>
        <taxon>Metazoa</taxon>
        <taxon>Echinodermata</taxon>
        <taxon>Eleutherozoa</taxon>
        <taxon>Echinozoa</taxon>
        <taxon>Echinoidea</taxon>
        <taxon>Euechinoidea</taxon>
        <taxon>Echinacea</taxon>
        <taxon>Camarodonta</taxon>
        <taxon>Echinidea</taxon>
        <taxon>Strongylocentrotidae</taxon>
        <taxon>Strongylocentrotus</taxon>
    </lineage>
</organism>
<dbReference type="InterPro" id="IPR003884">
    <property type="entry name" value="FacI_MAC"/>
</dbReference>
<evidence type="ECO:0000256" key="2">
    <source>
        <dbReference type="ARBA" id="ARBA00022729"/>
    </source>
</evidence>
<keyword evidence="2 9" id="KW-0732">Signal</keyword>
<keyword evidence="4" id="KW-0106">Calcium</keyword>
<evidence type="ECO:0000256" key="1">
    <source>
        <dbReference type="ARBA" id="ARBA00022723"/>
    </source>
</evidence>
<evidence type="ECO:0000256" key="6">
    <source>
        <dbReference type="ARBA" id="ARBA00023180"/>
    </source>
</evidence>
<evidence type="ECO:0000256" key="3">
    <source>
        <dbReference type="ARBA" id="ARBA00022737"/>
    </source>
</evidence>
<feature type="domain" description="Sushi" evidence="10">
    <location>
        <begin position="208"/>
        <end position="268"/>
    </location>
</feature>
<feature type="domain" description="Sushi" evidence="10">
    <location>
        <begin position="1440"/>
        <end position="1496"/>
    </location>
</feature>
<feature type="domain" description="Sushi" evidence="10">
    <location>
        <begin position="1208"/>
        <end position="1279"/>
    </location>
</feature>
<dbReference type="InterPro" id="IPR035976">
    <property type="entry name" value="Sushi/SCR/CCP_sf"/>
</dbReference>
<dbReference type="SUPFAM" id="SSF49785">
    <property type="entry name" value="Galactose-binding domain-like"/>
    <property type="match status" value="1"/>
</dbReference>
<dbReference type="InterPro" id="IPR036058">
    <property type="entry name" value="Kazal_dom_sf"/>
</dbReference>
<dbReference type="PANTHER" id="PTHR45656:SF4">
    <property type="entry name" value="PROTEIN CBR-CLEC-78"/>
    <property type="match status" value="1"/>
</dbReference>
<feature type="domain" description="Sushi" evidence="10">
    <location>
        <begin position="1137"/>
        <end position="1205"/>
    </location>
</feature>
<dbReference type="InterPro" id="IPR006585">
    <property type="entry name" value="FTP1"/>
</dbReference>
<feature type="domain" description="Sushi" evidence="10">
    <location>
        <begin position="387"/>
        <end position="446"/>
    </location>
</feature>
<feature type="disulfide bond" evidence="7">
    <location>
        <begin position="210"/>
        <end position="253"/>
    </location>
</feature>
<dbReference type="SUPFAM" id="SSF57535">
    <property type="entry name" value="Complement control module/SCR domain"/>
    <property type="match status" value="14"/>
</dbReference>
<feature type="compositionally biased region" description="Polar residues" evidence="8">
    <location>
        <begin position="1787"/>
        <end position="1827"/>
    </location>
</feature>
<dbReference type="CDD" id="cd00033">
    <property type="entry name" value="CCP"/>
    <property type="match status" value="12"/>
</dbReference>
<keyword evidence="6" id="KW-0325">Glycoprotein</keyword>
<dbReference type="SMART" id="SM00280">
    <property type="entry name" value="KAZAL"/>
    <property type="match status" value="1"/>
</dbReference>
<dbReference type="SMART" id="SM00607">
    <property type="entry name" value="FTP"/>
    <property type="match status" value="1"/>
</dbReference>
<dbReference type="GeneID" id="100892785"/>
<dbReference type="SMART" id="SM00057">
    <property type="entry name" value="FIMAC"/>
    <property type="match status" value="1"/>
</dbReference>
<dbReference type="Gene3D" id="2.10.70.10">
    <property type="entry name" value="Complement Module, domain 1"/>
    <property type="match status" value="13"/>
</dbReference>
<dbReference type="InterPro" id="IPR051277">
    <property type="entry name" value="SEZ6_CSMD_C4BPB_Regulators"/>
</dbReference>
<dbReference type="InterPro" id="IPR002350">
    <property type="entry name" value="Kazal_dom"/>
</dbReference>
<dbReference type="InterPro" id="IPR008979">
    <property type="entry name" value="Galactose-bd-like_sf"/>
</dbReference>
<feature type="disulfide bond" evidence="7">
    <location>
        <begin position="417"/>
        <end position="444"/>
    </location>
</feature>
<evidence type="ECO:0000256" key="8">
    <source>
        <dbReference type="SAM" id="MobiDB-lite"/>
    </source>
</evidence>
<dbReference type="PROSITE" id="PS50923">
    <property type="entry name" value="SUSHI"/>
    <property type="match status" value="14"/>
</dbReference>
<proteinExistence type="evidence at transcript level"/>
<dbReference type="OrthoDB" id="5804959at2759"/>
<keyword evidence="1" id="KW-0479">Metal-binding</keyword>
<dbReference type="PANTHER" id="PTHR45656">
    <property type="entry name" value="PROTEIN CBR-CLEC-78"/>
    <property type="match status" value="1"/>
</dbReference>
<evidence type="ECO:0000313" key="12">
    <source>
        <dbReference type="EMBL" id="AAR87482.1"/>
    </source>
</evidence>
<keyword evidence="7" id="KW-0768">Sushi</keyword>
<dbReference type="GO" id="GO:0046872">
    <property type="term" value="F:metal ion binding"/>
    <property type="evidence" value="ECO:0007669"/>
    <property type="project" value="UniProtKB-KW"/>
</dbReference>
<feature type="domain" description="Sushi" evidence="10">
    <location>
        <begin position="269"/>
        <end position="328"/>
    </location>
</feature>
<evidence type="ECO:0000256" key="5">
    <source>
        <dbReference type="ARBA" id="ARBA00023157"/>
    </source>
</evidence>
<feature type="disulfide bond" evidence="7">
    <location>
        <begin position="683"/>
        <end position="710"/>
    </location>
</feature>
<feature type="disulfide bond" evidence="7">
    <location>
        <begin position="357"/>
        <end position="384"/>
    </location>
</feature>